<dbReference type="Pfam" id="PF14092">
    <property type="entry name" value="DUF4270"/>
    <property type="match status" value="1"/>
</dbReference>
<dbReference type="OrthoDB" id="1466062at2"/>
<dbReference type="Proteomes" id="UP000289734">
    <property type="component" value="Unassembled WGS sequence"/>
</dbReference>
<dbReference type="InterPro" id="IPR025366">
    <property type="entry name" value="DUF4270"/>
</dbReference>
<organism evidence="1 2">
    <name type="scientific">Flavobacterium piscinae</name>
    <dbReference type="NCBI Taxonomy" id="2506424"/>
    <lineage>
        <taxon>Bacteria</taxon>
        <taxon>Pseudomonadati</taxon>
        <taxon>Bacteroidota</taxon>
        <taxon>Flavobacteriia</taxon>
        <taxon>Flavobacteriales</taxon>
        <taxon>Flavobacteriaceae</taxon>
        <taxon>Flavobacterium</taxon>
    </lineage>
</organism>
<dbReference type="EMBL" id="SBKQ01000003">
    <property type="protein sequence ID" value="RXR34136.1"/>
    <property type="molecule type" value="Genomic_DNA"/>
</dbReference>
<proteinExistence type="predicted"/>
<dbReference type="PROSITE" id="PS51257">
    <property type="entry name" value="PROKAR_LIPOPROTEIN"/>
    <property type="match status" value="1"/>
</dbReference>
<gene>
    <name evidence="1" type="ORF">EQG68_03625</name>
</gene>
<accession>A0A4V1N520</accession>
<sequence length="547" mass="61414">MISKKIIQYTSIAVLFLSLFSCDKEFNTIGGNVIGDDHFQFGIKDQNATVIAFNQDLGAVQTNNLTVNPLGIYHNTAFGRTTAHFVTQLSLPTTVPAFTMINNPPMIEEVTLYIPYFSNKGITDDEGITSYTIDSVYGTSKLKLSVFENGYFLRDFDPNTQFTEAQKYYSDQLVDFENNKRGASADGTSILGGERLNNALDIAENDQFFFDNSEISVINVDEEGEFQTTKLAPGIYLNLNKDFFQKKIIGGYNQNKLINNNVFKDYFRGLYFKVEASDVEPNGNGLAMLNFAGGKLSIKYKEDKETNVNGTNVVERTNKILDINLSGNTVSLIDQDRTTNYTNILNSTNTTQGDERLYMHGGPGSMAVINLFNRDENGESAELEEYRSNRWLINEANLTFRIDRDIMGDNNEPRRIYLYDLKNKRALIDYVNDFTVNASKPKFGKSVHDGIIRIEDEKGVMYKIRITNHISNLLKNPDSTNVQLGLVVTEDIANVGNYKLKNSTTSGISDVPIASIMNPLGTVLYGSKSSVPLEKRLKLEIYYTKPD</sequence>
<protein>
    <submittedName>
        <fullName evidence="1">DUF4270 domain-containing protein</fullName>
    </submittedName>
</protein>
<evidence type="ECO:0000313" key="2">
    <source>
        <dbReference type="Proteomes" id="UP000289734"/>
    </source>
</evidence>
<dbReference type="RefSeq" id="WP_129463422.1">
    <property type="nucleotide sequence ID" value="NZ_SBKQ01000003.1"/>
</dbReference>
<evidence type="ECO:0000313" key="1">
    <source>
        <dbReference type="EMBL" id="RXR34136.1"/>
    </source>
</evidence>
<name>A0A4V1N520_9FLAO</name>
<dbReference type="AlphaFoldDB" id="A0A4V1N520"/>
<reference evidence="2" key="1">
    <citation type="submission" date="2019-01" db="EMBL/GenBank/DDBJ databases">
        <title>Cytophagaceae bacterium strain CAR-16.</title>
        <authorList>
            <person name="Chen W.-M."/>
        </authorList>
    </citation>
    <scope>NUCLEOTIDE SEQUENCE [LARGE SCALE GENOMIC DNA]</scope>
    <source>
        <strain evidence="2">ICH-30</strain>
    </source>
</reference>
<keyword evidence="2" id="KW-1185">Reference proteome</keyword>
<comment type="caution">
    <text evidence="1">The sequence shown here is derived from an EMBL/GenBank/DDBJ whole genome shotgun (WGS) entry which is preliminary data.</text>
</comment>